<dbReference type="GO" id="GO:0046872">
    <property type="term" value="F:metal ion binding"/>
    <property type="evidence" value="ECO:0007669"/>
    <property type="project" value="UniProtKB-KW"/>
</dbReference>
<dbReference type="GO" id="GO:0016788">
    <property type="term" value="F:hydrolase activity, acting on ester bonds"/>
    <property type="evidence" value="ECO:0007669"/>
    <property type="project" value="InterPro"/>
</dbReference>
<gene>
    <name evidence="4" type="ORF">CO057_02505</name>
</gene>
<dbReference type="PIRSF" id="PIRSF005902">
    <property type="entry name" value="DNase_TatD"/>
    <property type="match status" value="1"/>
</dbReference>
<dbReference type="Gene3D" id="3.20.20.140">
    <property type="entry name" value="Metal-dependent hydrolases"/>
    <property type="match status" value="1"/>
</dbReference>
<reference evidence="5" key="1">
    <citation type="submission" date="2017-09" db="EMBL/GenBank/DDBJ databases">
        <title>Depth-based differentiation of microbial function through sediment-hosted aquifers and enrichment of novel symbionts in the deep terrestrial subsurface.</title>
        <authorList>
            <person name="Probst A.J."/>
            <person name="Ladd B."/>
            <person name="Jarett J.K."/>
            <person name="Geller-Mcgrath D.E."/>
            <person name="Sieber C.M.K."/>
            <person name="Emerson J.B."/>
            <person name="Anantharaman K."/>
            <person name="Thomas B.C."/>
            <person name="Malmstrom R."/>
            <person name="Stieglmeier M."/>
            <person name="Klingl A."/>
            <person name="Woyke T."/>
            <person name="Ryan C.M."/>
            <person name="Banfield J.F."/>
        </authorList>
    </citation>
    <scope>NUCLEOTIDE SEQUENCE [LARGE SCALE GENOMIC DNA]</scope>
</reference>
<feature type="binding site" evidence="3">
    <location>
        <position position="229"/>
    </location>
    <ligand>
        <name>a divalent metal cation</name>
        <dbReference type="ChEBI" id="CHEBI:60240"/>
        <label>1</label>
    </ligand>
</feature>
<dbReference type="InterPro" id="IPR015991">
    <property type="entry name" value="TatD/YcfH-like"/>
</dbReference>
<dbReference type="PROSITE" id="PS01137">
    <property type="entry name" value="TATD_1"/>
    <property type="match status" value="1"/>
</dbReference>
<evidence type="ECO:0000313" key="5">
    <source>
        <dbReference type="Proteomes" id="UP000230251"/>
    </source>
</evidence>
<dbReference type="CDD" id="cd01310">
    <property type="entry name" value="TatD_DNAse"/>
    <property type="match status" value="1"/>
</dbReference>
<feature type="binding site" evidence="3">
    <location>
        <position position="181"/>
    </location>
    <ligand>
        <name>a divalent metal cation</name>
        <dbReference type="ChEBI" id="CHEBI:60240"/>
        <label>2</label>
    </ligand>
</feature>
<evidence type="ECO:0000256" key="3">
    <source>
        <dbReference type="PIRSR" id="PIRSR005902-1"/>
    </source>
</evidence>
<feature type="binding site" evidence="3">
    <location>
        <position position="9"/>
    </location>
    <ligand>
        <name>a divalent metal cation</name>
        <dbReference type="ChEBI" id="CHEBI:60240"/>
        <label>1</label>
    </ligand>
</feature>
<proteinExistence type="predicted"/>
<keyword evidence="1 3" id="KW-0479">Metal-binding</keyword>
<feature type="binding site" evidence="3">
    <location>
        <position position="153"/>
    </location>
    <ligand>
        <name>a divalent metal cation</name>
        <dbReference type="ChEBI" id="CHEBI:60240"/>
        <label>2</label>
    </ligand>
</feature>
<dbReference type="NCBIfam" id="TIGR00010">
    <property type="entry name" value="YchF/TatD family DNA exonuclease"/>
    <property type="match status" value="1"/>
</dbReference>
<keyword evidence="2 4" id="KW-0378">Hydrolase</keyword>
<evidence type="ECO:0000313" key="4">
    <source>
        <dbReference type="EMBL" id="PJC24513.1"/>
    </source>
</evidence>
<organism evidence="4 5">
    <name type="scientific">Candidatus Uhrbacteria bacterium CG_4_9_14_0_2_um_filter_41_50</name>
    <dbReference type="NCBI Taxonomy" id="1975031"/>
    <lineage>
        <taxon>Bacteria</taxon>
        <taxon>Candidatus Uhriibacteriota</taxon>
    </lineage>
</organism>
<dbReference type="PANTHER" id="PTHR46124">
    <property type="entry name" value="D-AMINOACYL-TRNA DEACYLASE"/>
    <property type="match status" value="1"/>
</dbReference>
<dbReference type="GO" id="GO:0004536">
    <property type="term" value="F:DNA nuclease activity"/>
    <property type="evidence" value="ECO:0007669"/>
    <property type="project" value="InterPro"/>
</dbReference>
<feature type="binding site" evidence="3">
    <location>
        <position position="112"/>
    </location>
    <ligand>
        <name>a divalent metal cation</name>
        <dbReference type="ChEBI" id="CHEBI:60240"/>
        <label>1</label>
    </ligand>
</feature>
<dbReference type="InterPro" id="IPR032466">
    <property type="entry name" value="Metal_Hydrolase"/>
</dbReference>
<evidence type="ECO:0000256" key="1">
    <source>
        <dbReference type="ARBA" id="ARBA00022723"/>
    </source>
</evidence>
<dbReference type="FunFam" id="3.20.20.140:FF:000005">
    <property type="entry name" value="TatD family hydrolase"/>
    <property type="match status" value="1"/>
</dbReference>
<feature type="binding site" evidence="3">
    <location>
        <position position="11"/>
    </location>
    <ligand>
        <name>a divalent metal cation</name>
        <dbReference type="ChEBI" id="CHEBI:60240"/>
        <label>1</label>
    </ligand>
</feature>
<dbReference type="Pfam" id="PF01026">
    <property type="entry name" value="TatD_DNase"/>
    <property type="match status" value="1"/>
</dbReference>
<dbReference type="GO" id="GO:0005829">
    <property type="term" value="C:cytosol"/>
    <property type="evidence" value="ECO:0007669"/>
    <property type="project" value="TreeGrafter"/>
</dbReference>
<dbReference type="AlphaFoldDB" id="A0A2M8EP41"/>
<dbReference type="PANTHER" id="PTHR46124:SF2">
    <property type="entry name" value="D-AMINOACYL-TRNA DEACYLASE"/>
    <property type="match status" value="1"/>
</dbReference>
<dbReference type="SUPFAM" id="SSF51556">
    <property type="entry name" value="Metallo-dependent hydrolases"/>
    <property type="match status" value="1"/>
</dbReference>
<sequence>MTHKLIDTHCHVNFQAYKDDAKDVIARSLEDEIAMITVGSQSDTSKTAIELAEKYDGVWAAIGLHPNHLYEQKFIDEQELKANAFVKTRSEKFDFAYYAGLAHHPKVVAIGENGLDYYRLPDGDQAQMKEDQKRTARAHIDLASEVNKPIIVHVRDAHADQYEILKLAIEEGKLVRRGVIHCFTGTYDEAQKYIELGFMISFTGILTFSKELQAVAKELPLSSIMVETDAPYLAPTPHRGKRNEPAYVKHVAEKLAEIKGLSFDEVAKVTTENAIRFFDLK</sequence>
<dbReference type="InterPro" id="IPR018228">
    <property type="entry name" value="DNase_TatD-rel_CS"/>
</dbReference>
<dbReference type="Proteomes" id="UP000230251">
    <property type="component" value="Unassembled WGS sequence"/>
</dbReference>
<dbReference type="PROSITE" id="PS01091">
    <property type="entry name" value="TATD_3"/>
    <property type="match status" value="1"/>
</dbReference>
<evidence type="ECO:0000256" key="2">
    <source>
        <dbReference type="ARBA" id="ARBA00022801"/>
    </source>
</evidence>
<dbReference type="EMBL" id="PFSI01000036">
    <property type="protein sequence ID" value="PJC24513.1"/>
    <property type="molecule type" value="Genomic_DNA"/>
</dbReference>
<protein>
    <submittedName>
        <fullName evidence="4">Hydrolase TatD</fullName>
    </submittedName>
</protein>
<name>A0A2M8EP41_9BACT</name>
<comment type="caution">
    <text evidence="4">The sequence shown here is derived from an EMBL/GenBank/DDBJ whole genome shotgun (WGS) entry which is preliminary data.</text>
</comment>
<dbReference type="InterPro" id="IPR001130">
    <property type="entry name" value="TatD-like"/>
</dbReference>
<accession>A0A2M8EP41</accession>